<name>A0A9D1YTP7_9MICO</name>
<proteinExistence type="predicted"/>
<dbReference type="AlphaFoldDB" id="A0A9D1YTP7"/>
<sequence>MNVETRWITDNHQRWMHTRVMLENVTFDATALDPRIRSLGLYSSVVPDGELAKLPNLESLVISGGTAKHIDLRGCSSLR</sequence>
<evidence type="ECO:0000313" key="1">
    <source>
        <dbReference type="EMBL" id="HIY65143.1"/>
    </source>
</evidence>
<organism evidence="1 2">
    <name type="scientific">Candidatus Agrococcus pullicola</name>
    <dbReference type="NCBI Taxonomy" id="2838429"/>
    <lineage>
        <taxon>Bacteria</taxon>
        <taxon>Bacillati</taxon>
        <taxon>Actinomycetota</taxon>
        <taxon>Actinomycetes</taxon>
        <taxon>Micrococcales</taxon>
        <taxon>Microbacteriaceae</taxon>
        <taxon>Agrococcus</taxon>
    </lineage>
</organism>
<evidence type="ECO:0000313" key="2">
    <source>
        <dbReference type="Proteomes" id="UP000824005"/>
    </source>
</evidence>
<dbReference type="Proteomes" id="UP000824005">
    <property type="component" value="Unassembled WGS sequence"/>
</dbReference>
<reference evidence="1" key="1">
    <citation type="journal article" date="2021" name="PeerJ">
        <title>Extensive microbial diversity within the chicken gut microbiome revealed by metagenomics and culture.</title>
        <authorList>
            <person name="Gilroy R."/>
            <person name="Ravi A."/>
            <person name="Getino M."/>
            <person name="Pursley I."/>
            <person name="Horton D.L."/>
            <person name="Alikhan N.F."/>
            <person name="Baker D."/>
            <person name="Gharbi K."/>
            <person name="Hall N."/>
            <person name="Watson M."/>
            <person name="Adriaenssens E.M."/>
            <person name="Foster-Nyarko E."/>
            <person name="Jarju S."/>
            <person name="Secka A."/>
            <person name="Antonio M."/>
            <person name="Oren A."/>
            <person name="Chaudhuri R.R."/>
            <person name="La Ragione R."/>
            <person name="Hildebrand F."/>
            <person name="Pallen M.J."/>
        </authorList>
    </citation>
    <scope>NUCLEOTIDE SEQUENCE</scope>
    <source>
        <strain evidence="1">ChiGjej1B1-98</strain>
    </source>
</reference>
<comment type="caution">
    <text evidence="1">The sequence shown here is derived from an EMBL/GenBank/DDBJ whole genome shotgun (WGS) entry which is preliminary data.</text>
</comment>
<gene>
    <name evidence="1" type="ORF">H9830_02570</name>
</gene>
<accession>A0A9D1YTP7</accession>
<protein>
    <submittedName>
        <fullName evidence="1">Uncharacterized protein</fullName>
    </submittedName>
</protein>
<dbReference type="EMBL" id="DXDC01000076">
    <property type="protein sequence ID" value="HIY65143.1"/>
    <property type="molecule type" value="Genomic_DNA"/>
</dbReference>
<reference evidence="1" key="2">
    <citation type="submission" date="2021-04" db="EMBL/GenBank/DDBJ databases">
        <authorList>
            <person name="Gilroy R."/>
        </authorList>
    </citation>
    <scope>NUCLEOTIDE SEQUENCE</scope>
    <source>
        <strain evidence="1">ChiGjej1B1-98</strain>
    </source>
</reference>